<evidence type="ECO:0000256" key="1">
    <source>
        <dbReference type="SAM" id="Phobius"/>
    </source>
</evidence>
<gene>
    <name evidence="2" type="ORF">FRUB_03114</name>
</gene>
<proteinExistence type="predicted"/>
<organism evidence="2 3">
    <name type="scientific">Fimbriiglobus ruber</name>
    <dbReference type="NCBI Taxonomy" id="1908690"/>
    <lineage>
        <taxon>Bacteria</taxon>
        <taxon>Pseudomonadati</taxon>
        <taxon>Planctomycetota</taxon>
        <taxon>Planctomycetia</taxon>
        <taxon>Gemmatales</taxon>
        <taxon>Gemmataceae</taxon>
        <taxon>Fimbriiglobus</taxon>
    </lineage>
</organism>
<keyword evidence="1" id="KW-0472">Membrane</keyword>
<sequence>MAETRDKVKGAIDTGADRAKQATDYVADAAQGAKQNAAGTIDSVRDSVQSALDSVGDTASHARERIEHWAGDARDTARQVGQKVEGKVEEAYDVAAHTVNDFGREMTGMIRRYPIQSLLVGFGVGLLLGRVARA</sequence>
<keyword evidence="1" id="KW-0812">Transmembrane</keyword>
<evidence type="ECO:0000313" key="3">
    <source>
        <dbReference type="Proteomes" id="UP000214646"/>
    </source>
</evidence>
<dbReference type="Gene3D" id="1.20.120.20">
    <property type="entry name" value="Apolipoprotein"/>
    <property type="match status" value="1"/>
</dbReference>
<feature type="transmembrane region" description="Helical" evidence="1">
    <location>
        <begin position="113"/>
        <end position="132"/>
    </location>
</feature>
<accession>A0A225E498</accession>
<evidence type="ECO:0000313" key="2">
    <source>
        <dbReference type="EMBL" id="OWK43515.1"/>
    </source>
</evidence>
<dbReference type="AlphaFoldDB" id="A0A225E498"/>
<evidence type="ECO:0008006" key="4">
    <source>
        <dbReference type="Google" id="ProtNLM"/>
    </source>
</evidence>
<dbReference type="Proteomes" id="UP000214646">
    <property type="component" value="Unassembled WGS sequence"/>
</dbReference>
<name>A0A225E498_9BACT</name>
<dbReference type="EMBL" id="NIDE01000004">
    <property type="protein sequence ID" value="OWK43515.1"/>
    <property type="molecule type" value="Genomic_DNA"/>
</dbReference>
<keyword evidence="1" id="KW-1133">Transmembrane helix</keyword>
<reference evidence="3" key="1">
    <citation type="submission" date="2017-06" db="EMBL/GenBank/DDBJ databases">
        <title>Genome analysis of Fimbriiglobus ruber SP5, the first member of the order Planctomycetales with confirmed chitinolytic capability.</title>
        <authorList>
            <person name="Ravin N.V."/>
            <person name="Rakitin A.L."/>
            <person name="Ivanova A.A."/>
            <person name="Beletsky A.V."/>
            <person name="Kulichevskaya I.S."/>
            <person name="Mardanov A.V."/>
            <person name="Dedysh S.N."/>
        </authorList>
    </citation>
    <scope>NUCLEOTIDE SEQUENCE [LARGE SCALE GENOMIC DNA]</scope>
    <source>
        <strain evidence="3">SP5</strain>
    </source>
</reference>
<protein>
    <recommendedName>
        <fullName evidence="4">CsbD-like domain-containing protein</fullName>
    </recommendedName>
</protein>
<keyword evidence="3" id="KW-1185">Reference proteome</keyword>
<comment type="caution">
    <text evidence="2">The sequence shown here is derived from an EMBL/GenBank/DDBJ whole genome shotgun (WGS) entry which is preliminary data.</text>
</comment>
<dbReference type="RefSeq" id="WP_088254345.1">
    <property type="nucleotide sequence ID" value="NZ_NIDE01000004.1"/>
</dbReference>